<gene>
    <name evidence="2" type="ordered locus">Ctu_37300</name>
</gene>
<keyword evidence="1" id="KW-1133">Transmembrane helix</keyword>
<keyword evidence="1" id="KW-0472">Membrane</keyword>
<evidence type="ECO:0000256" key="1">
    <source>
        <dbReference type="SAM" id="Phobius"/>
    </source>
</evidence>
<keyword evidence="1" id="KW-0812">Transmembrane</keyword>
<dbReference type="EMBL" id="FN543093">
    <property type="protein sequence ID" value="CBA34047.1"/>
    <property type="molecule type" value="Genomic_DNA"/>
</dbReference>
<accession>C9Y1B9</accession>
<dbReference type="KEGG" id="ctu:CTU_37300"/>
<dbReference type="HOGENOM" id="CLU_3257844_0_0_6"/>
<dbReference type="Proteomes" id="UP000002069">
    <property type="component" value="Chromosome"/>
</dbReference>
<feature type="transmembrane region" description="Helical" evidence="1">
    <location>
        <begin position="21"/>
        <end position="39"/>
    </location>
</feature>
<sequence>MLHLSVVVIYFVDFKGYLQEGVIWFVFYASFLISLILFLKST</sequence>
<name>C9Y1B9_CROTZ</name>
<reference evidence="2 3" key="1">
    <citation type="journal article" date="2010" name="J. Bacteriol.">
        <title>Complete Genome Sequence of Cronobacter turicensis LMG 23827, a foodborne pathogen causing deaths in neonates.</title>
        <authorList>
            <person name="Stephan R."/>
            <person name="Lehner A."/>
            <person name="Tischler P."/>
            <person name="Rattei T."/>
        </authorList>
    </citation>
    <scope>NUCLEOTIDE SEQUENCE [LARGE SCALE GENOMIC DNA]</scope>
    <source>
        <strain evidence="3">DSM 18703 / CCUG 55852 / LMG 23827 / z3032</strain>
    </source>
</reference>
<proteinExistence type="predicted"/>
<evidence type="ECO:0000313" key="2">
    <source>
        <dbReference type="EMBL" id="CBA34047.1"/>
    </source>
</evidence>
<organism evidence="2 3">
    <name type="scientific">Cronobacter turicensis (strain DSM 18703 / CCUG 55852 / LMG 23827 / z3032)</name>
    <dbReference type="NCBI Taxonomy" id="693216"/>
    <lineage>
        <taxon>Bacteria</taxon>
        <taxon>Pseudomonadati</taxon>
        <taxon>Pseudomonadota</taxon>
        <taxon>Gammaproteobacteria</taxon>
        <taxon>Enterobacterales</taxon>
        <taxon>Enterobacteriaceae</taxon>
        <taxon>Cronobacter</taxon>
    </lineage>
</organism>
<protein>
    <submittedName>
        <fullName evidence="2">Uncharacterized protein</fullName>
    </submittedName>
</protein>
<keyword evidence="3" id="KW-1185">Reference proteome</keyword>
<evidence type="ECO:0000313" key="3">
    <source>
        <dbReference type="Proteomes" id="UP000002069"/>
    </source>
</evidence>
<reference evidence="3" key="2">
    <citation type="journal article" date="2011" name="J. Bacteriol.">
        <title>Complete genome sequence of Cronobacter turicensis LMG 23827, a food-borne pathogen causing deaths in neonates.</title>
        <authorList>
            <person name="Stephan R."/>
            <person name="Lehner A."/>
            <person name="Tischler P."/>
            <person name="Rattei T."/>
        </authorList>
    </citation>
    <scope>NUCLEOTIDE SEQUENCE [LARGE SCALE GENOMIC DNA]</scope>
    <source>
        <strain evidence="3">DSM 18703 / CCUG 55852 / LMG 23827 / z3032</strain>
    </source>
</reference>
<dbReference type="AlphaFoldDB" id="C9Y1B9"/>